<name>A0A8U1F000_SALNM</name>
<dbReference type="PANTHER" id="PTHR46016:SF3">
    <property type="entry name" value="E3 UBIQUITIN-PROTEIN LIGASE RNF114"/>
    <property type="match status" value="1"/>
</dbReference>
<evidence type="ECO:0000259" key="11">
    <source>
        <dbReference type="PROSITE" id="PS50089"/>
    </source>
</evidence>
<evidence type="ECO:0000313" key="14">
    <source>
        <dbReference type="RefSeq" id="XP_038867156.1"/>
    </source>
</evidence>
<evidence type="ECO:0000256" key="10">
    <source>
        <dbReference type="SAM" id="MobiDB-lite"/>
    </source>
</evidence>
<dbReference type="Pfam" id="PF13445">
    <property type="entry name" value="zf-RING_UBOX"/>
    <property type="match status" value="1"/>
</dbReference>
<dbReference type="AlphaFoldDB" id="A0A8U1F000"/>
<evidence type="ECO:0000259" key="12">
    <source>
        <dbReference type="PROSITE" id="PS51803"/>
    </source>
</evidence>
<evidence type="ECO:0000256" key="9">
    <source>
        <dbReference type="PROSITE-ProRule" id="PRU00175"/>
    </source>
</evidence>
<evidence type="ECO:0000256" key="4">
    <source>
        <dbReference type="ARBA" id="ARBA00022679"/>
    </source>
</evidence>
<evidence type="ECO:0000256" key="6">
    <source>
        <dbReference type="ARBA" id="ARBA00022771"/>
    </source>
</evidence>
<evidence type="ECO:0000256" key="1">
    <source>
        <dbReference type="ARBA" id="ARBA00000900"/>
    </source>
</evidence>
<keyword evidence="4" id="KW-0808">Transferase</keyword>
<feature type="domain" description="RING-type" evidence="11">
    <location>
        <begin position="58"/>
        <end position="97"/>
    </location>
</feature>
<dbReference type="PROSITE" id="PS51803">
    <property type="entry name" value="ZF_C2HC_RNF"/>
    <property type="match status" value="1"/>
</dbReference>
<dbReference type="EC" id="2.3.2.27" evidence="3"/>
<dbReference type="PROSITE" id="PS00518">
    <property type="entry name" value="ZF_RING_1"/>
    <property type="match status" value="1"/>
</dbReference>
<dbReference type="GO" id="GO:0000209">
    <property type="term" value="P:protein polyubiquitination"/>
    <property type="evidence" value="ECO:0007669"/>
    <property type="project" value="TreeGrafter"/>
</dbReference>
<dbReference type="SMART" id="SM00184">
    <property type="entry name" value="RING"/>
    <property type="match status" value="1"/>
</dbReference>
<dbReference type="InterPro" id="IPR034734">
    <property type="entry name" value="ZF_C2HC_RNF"/>
</dbReference>
<feature type="region of interest" description="Disordered" evidence="10">
    <location>
        <begin position="239"/>
        <end position="264"/>
    </location>
</feature>
<reference evidence="14" key="1">
    <citation type="submission" date="2025-08" db="UniProtKB">
        <authorList>
            <consortium name="RefSeq"/>
        </authorList>
    </citation>
    <scope>IDENTIFICATION</scope>
    <source>
        <tissue evidence="14">White muscle</tissue>
    </source>
</reference>
<evidence type="ECO:0000256" key="7">
    <source>
        <dbReference type="ARBA" id="ARBA00022786"/>
    </source>
</evidence>
<dbReference type="InterPro" id="IPR051438">
    <property type="entry name" value="RNF_E3_ubiq-protein_ligase"/>
</dbReference>
<dbReference type="GO" id="GO:0008270">
    <property type="term" value="F:zinc ion binding"/>
    <property type="evidence" value="ECO:0007669"/>
    <property type="project" value="UniProtKB-KW"/>
</dbReference>
<protein>
    <recommendedName>
        <fullName evidence="3">RING-type E3 ubiquitin transferase</fullName>
        <ecNumber evidence="3">2.3.2.27</ecNumber>
    </recommendedName>
</protein>
<evidence type="ECO:0000256" key="2">
    <source>
        <dbReference type="ARBA" id="ARBA00004906"/>
    </source>
</evidence>
<dbReference type="OrthoDB" id="6507357at2759"/>
<evidence type="ECO:0000313" key="13">
    <source>
        <dbReference type="Proteomes" id="UP000808372"/>
    </source>
</evidence>
<comment type="catalytic activity">
    <reaction evidence="1">
        <text>S-ubiquitinyl-[E2 ubiquitin-conjugating enzyme]-L-cysteine + [acceptor protein]-L-lysine = [E2 ubiquitin-conjugating enzyme]-L-cysteine + N(6)-ubiquitinyl-[acceptor protein]-L-lysine.</text>
        <dbReference type="EC" id="2.3.2.27"/>
    </reaction>
</comment>
<feature type="domain" description="C2HC RNF-type" evidence="12">
    <location>
        <begin position="120"/>
        <end position="139"/>
    </location>
</feature>
<dbReference type="GO" id="GO:0061630">
    <property type="term" value="F:ubiquitin protein ligase activity"/>
    <property type="evidence" value="ECO:0007669"/>
    <property type="project" value="UniProtKB-EC"/>
</dbReference>
<accession>A0A8U1F000</accession>
<dbReference type="Proteomes" id="UP000808372">
    <property type="component" value="Chromosome 16"/>
</dbReference>
<dbReference type="GeneID" id="120061426"/>
<keyword evidence="5" id="KW-0479">Metal-binding</keyword>
<gene>
    <name evidence="14" type="primary">LOC120061426</name>
</gene>
<dbReference type="PANTHER" id="PTHR46016">
    <property type="entry name" value="ZINC FINGER, RING/FYVE/PHD-TYPE"/>
    <property type="match status" value="1"/>
</dbReference>
<dbReference type="InterPro" id="IPR001841">
    <property type="entry name" value="Znf_RING"/>
</dbReference>
<evidence type="ECO:0000256" key="3">
    <source>
        <dbReference type="ARBA" id="ARBA00012483"/>
    </source>
</evidence>
<dbReference type="InterPro" id="IPR013083">
    <property type="entry name" value="Znf_RING/FYVE/PHD"/>
</dbReference>
<evidence type="ECO:0000256" key="5">
    <source>
        <dbReference type="ARBA" id="ARBA00022723"/>
    </source>
</evidence>
<dbReference type="SUPFAM" id="SSF57850">
    <property type="entry name" value="RING/U-box"/>
    <property type="match status" value="1"/>
</dbReference>
<sequence length="264" mass="28274">MFCYGIRLMNTPSCIEGNNRSPKLTAEREEMAMLGSFSSAQQKKNVSGGDRDVTEFLCPVCLEIFDSPVTTHCGHTFCQSCLQACLRPQKPVCAVCRAALGHWAKATDLDALIHTSVAACKGCGAQVGLSQMRGHTAACSKYQEYIEEGVRTTAQTQPNIIGSVPNPFTFCPYCNSPPLSPALCRIASPSPARTVTARTLTRTAWWSTALPSMPGTRATWCVLSVPLCLGETLTTGALTSSSTSRLDTPSLMTPLSTTPQTNTL</sequence>
<dbReference type="KEGG" id="snh:120061426"/>
<dbReference type="Gene3D" id="3.30.40.10">
    <property type="entry name" value="Zinc/RING finger domain, C3HC4 (zinc finger)"/>
    <property type="match status" value="1"/>
</dbReference>
<keyword evidence="6 9" id="KW-0863">Zinc-finger</keyword>
<keyword evidence="8" id="KW-0862">Zinc</keyword>
<comment type="pathway">
    <text evidence="2">Protein modification; protein ubiquitination.</text>
</comment>
<proteinExistence type="predicted"/>
<dbReference type="InterPro" id="IPR017907">
    <property type="entry name" value="Znf_RING_CS"/>
</dbReference>
<keyword evidence="13" id="KW-1185">Reference proteome</keyword>
<dbReference type="GO" id="GO:0006511">
    <property type="term" value="P:ubiquitin-dependent protein catabolic process"/>
    <property type="evidence" value="ECO:0007669"/>
    <property type="project" value="TreeGrafter"/>
</dbReference>
<dbReference type="Pfam" id="PF18574">
    <property type="entry name" value="zf_C2HC_14"/>
    <property type="match status" value="1"/>
</dbReference>
<keyword evidence="7" id="KW-0833">Ubl conjugation pathway</keyword>
<dbReference type="RefSeq" id="XP_038867156.1">
    <property type="nucleotide sequence ID" value="XM_039011228.1"/>
</dbReference>
<dbReference type="PROSITE" id="PS50089">
    <property type="entry name" value="ZF_RING_2"/>
    <property type="match status" value="1"/>
</dbReference>
<dbReference type="InterPro" id="IPR027370">
    <property type="entry name" value="Znf-RING_euk"/>
</dbReference>
<evidence type="ECO:0000256" key="8">
    <source>
        <dbReference type="ARBA" id="ARBA00022833"/>
    </source>
</evidence>
<organism evidence="13 14">
    <name type="scientific">Salvelinus namaycush</name>
    <name type="common">Lake trout</name>
    <name type="synonym">Salmo namaycush</name>
    <dbReference type="NCBI Taxonomy" id="8040"/>
    <lineage>
        <taxon>Eukaryota</taxon>
        <taxon>Metazoa</taxon>
        <taxon>Chordata</taxon>
        <taxon>Craniata</taxon>
        <taxon>Vertebrata</taxon>
        <taxon>Euteleostomi</taxon>
        <taxon>Actinopterygii</taxon>
        <taxon>Neopterygii</taxon>
        <taxon>Teleostei</taxon>
        <taxon>Protacanthopterygii</taxon>
        <taxon>Salmoniformes</taxon>
        <taxon>Salmonidae</taxon>
        <taxon>Salmoninae</taxon>
        <taxon>Salvelinus</taxon>
    </lineage>
</organism>